<feature type="coiled-coil region" evidence="3">
    <location>
        <begin position="253"/>
        <end position="280"/>
    </location>
</feature>
<evidence type="ECO:0000259" key="6">
    <source>
        <dbReference type="PROSITE" id="PS50112"/>
    </source>
</evidence>
<dbReference type="SUPFAM" id="SSF55874">
    <property type="entry name" value="ATPase domain of HSP90 chaperone/DNA topoisomerase II/histidine kinase"/>
    <property type="match status" value="1"/>
</dbReference>
<dbReference type="GeneID" id="25393952"/>
<dbReference type="Gene3D" id="3.40.50.2300">
    <property type="match status" value="1"/>
</dbReference>
<dbReference type="SMART" id="SM00091">
    <property type="entry name" value="PAS"/>
    <property type="match status" value="2"/>
</dbReference>
<dbReference type="Gene3D" id="3.30.565.10">
    <property type="entry name" value="Histidine kinase-like ATPase, C-terminal domain"/>
    <property type="match status" value="1"/>
</dbReference>
<dbReference type="EMBL" id="CP000780">
    <property type="protein sequence ID" value="ABS56621.1"/>
    <property type="molecule type" value="Genomic_DNA"/>
</dbReference>
<dbReference type="SMART" id="SM00387">
    <property type="entry name" value="HATPase_c"/>
    <property type="match status" value="1"/>
</dbReference>
<dbReference type="InterPro" id="IPR001789">
    <property type="entry name" value="Sig_transdc_resp-reg_receiver"/>
</dbReference>
<dbReference type="STRING" id="456442.Mboo_2107"/>
<dbReference type="InterPro" id="IPR011006">
    <property type="entry name" value="CheY-like_superfamily"/>
</dbReference>
<dbReference type="SUPFAM" id="SSF55785">
    <property type="entry name" value="PYP-like sensor domain (PAS domain)"/>
    <property type="match status" value="2"/>
</dbReference>
<evidence type="ECO:0000259" key="5">
    <source>
        <dbReference type="PROSITE" id="PS50110"/>
    </source>
</evidence>
<accession>A7IA60</accession>
<dbReference type="RefSeq" id="WP_012107677.1">
    <property type="nucleotide sequence ID" value="NC_009712.1"/>
</dbReference>
<dbReference type="SMART" id="SM00448">
    <property type="entry name" value="REC"/>
    <property type="match status" value="1"/>
</dbReference>
<keyword evidence="7" id="KW-0808">Transferase</keyword>
<dbReference type="KEGG" id="mbn:Mboo_2107"/>
<dbReference type="AlphaFoldDB" id="A7IA60"/>
<dbReference type="Gene3D" id="3.30.450.20">
    <property type="entry name" value="PAS domain"/>
    <property type="match status" value="2"/>
</dbReference>
<dbReference type="InterPro" id="IPR003594">
    <property type="entry name" value="HATPase_dom"/>
</dbReference>
<reference evidence="8" key="1">
    <citation type="journal article" date="2015" name="Microbiology">
        <title>Genome of Methanoregula boonei 6A8 reveals adaptations to oligotrophic peatland environments.</title>
        <authorList>
            <person name="Braeuer S."/>
            <person name="Cadillo-Quiroz H."/>
            <person name="Kyrpides N."/>
            <person name="Woyke T."/>
            <person name="Goodwin L."/>
            <person name="Detter C."/>
            <person name="Podell S."/>
            <person name="Yavitt J.B."/>
            <person name="Zinder S.H."/>
        </authorList>
    </citation>
    <scope>NUCLEOTIDE SEQUENCE [LARGE SCALE GENOMIC DNA]</scope>
    <source>
        <strain evidence="8">DSM 21154 / JCM 14090 / 6A8</strain>
    </source>
</reference>
<keyword evidence="7" id="KW-0418">Kinase</keyword>
<keyword evidence="8" id="KW-1185">Reference proteome</keyword>
<dbReference type="Pfam" id="PF13426">
    <property type="entry name" value="PAS_9"/>
    <property type="match status" value="2"/>
</dbReference>
<evidence type="ECO:0000256" key="3">
    <source>
        <dbReference type="SAM" id="Coils"/>
    </source>
</evidence>
<dbReference type="PROSITE" id="PS50110">
    <property type="entry name" value="RESPONSE_REGULATORY"/>
    <property type="match status" value="1"/>
</dbReference>
<dbReference type="CDD" id="cd00156">
    <property type="entry name" value="REC"/>
    <property type="match status" value="1"/>
</dbReference>
<dbReference type="eggNOG" id="arCOG06192">
    <property type="taxonomic scope" value="Archaea"/>
</dbReference>
<dbReference type="NCBIfam" id="TIGR00229">
    <property type="entry name" value="sensory_box"/>
    <property type="match status" value="2"/>
</dbReference>
<dbReference type="PANTHER" id="PTHR43547:SF2">
    <property type="entry name" value="HYBRID SIGNAL TRANSDUCTION HISTIDINE KINASE C"/>
    <property type="match status" value="1"/>
</dbReference>
<dbReference type="GO" id="GO:0000155">
    <property type="term" value="F:phosphorelay sensor kinase activity"/>
    <property type="evidence" value="ECO:0007669"/>
    <property type="project" value="TreeGrafter"/>
</dbReference>
<proteinExistence type="predicted"/>
<keyword evidence="1 2" id="KW-0597">Phosphoprotein</keyword>
<evidence type="ECO:0000313" key="7">
    <source>
        <dbReference type="EMBL" id="ABS56621.1"/>
    </source>
</evidence>
<dbReference type="CDD" id="cd00130">
    <property type="entry name" value="PAS"/>
    <property type="match status" value="1"/>
</dbReference>
<feature type="domain" description="PAS" evidence="6">
    <location>
        <begin position="142"/>
        <end position="189"/>
    </location>
</feature>
<dbReference type="PRINTS" id="PR00344">
    <property type="entry name" value="BCTRLSENSOR"/>
</dbReference>
<name>A7IA60_METB6</name>
<dbReference type="InterPro" id="IPR004358">
    <property type="entry name" value="Sig_transdc_His_kin-like_C"/>
</dbReference>
<dbReference type="Pfam" id="PF02518">
    <property type="entry name" value="HATPase_c"/>
    <property type="match status" value="1"/>
</dbReference>
<dbReference type="InterPro" id="IPR035965">
    <property type="entry name" value="PAS-like_dom_sf"/>
</dbReference>
<sequence>MDAGVEKPRISVLYVDDEPGLLEIGKLFLEDNGDVCVDTETSARTALVTLEKTAYDAIISDYQMPEMDGLAFLVEVRKQFPEIPFILFTGRGREEVVIEAINNGADFYLQKGGEPMSQFTELAHKIRQAVRRRKAERALEESRDYLNLIFSSVKAGILVIDAVSHGIVDINPAAAEMIGLPREQIVGKNCHKYVCPAETGKCPITDLGHSVDNSEKILITAEGKHIPIIKYVTTVMLSGKPCLLETFIDNTQRKQAEQDLRKAYDELRMHQEEIQAAYAELAGNEQILMHDYSTLIESERSLKESAEQFKTLFDSANDAIFVVSDGVFVRCNARTRVIFGCSDISEVLGHSPAEFSPEFQPDGTRSMERVRENDRAALEGIPLFFEWVHTRRDGTPFYTEVSLNAVEIGGEMCVQSIVRDISDRKRAEQAAALASRKLFMMNEFTRHEITNTITGLLGLVDMAYGMPAGEGRDQLNREIKGLVVDIQKQVAFTKEYQEVGVKEPRWQQVREMIPTSSRPGIHVSPSLDEVEIFADPLVAKIFTYLAENVVRHGERATRITIGAEQHGSGLKVIVEDNGVGVPEAMKAAIFEKKIGERKGMGLFLVREILGITGITIEETGTFGKGARFEIRVPEGGFRYGKNGKAVAVEEKIPEGVPERS</sequence>
<protein>
    <submittedName>
        <fullName evidence="7">Multi-sensor signal transduction histidine kinase</fullName>
    </submittedName>
</protein>
<dbReference type="InterPro" id="IPR036890">
    <property type="entry name" value="HATPase_C_sf"/>
</dbReference>
<dbReference type="HOGENOM" id="CLU_000445_114_58_2"/>
<dbReference type="Proteomes" id="UP000002408">
    <property type="component" value="Chromosome"/>
</dbReference>
<dbReference type="CDD" id="cd00075">
    <property type="entry name" value="HATPase"/>
    <property type="match status" value="1"/>
</dbReference>
<gene>
    <name evidence="7" type="ordered locus">Mboo_2107</name>
</gene>
<dbReference type="PANTHER" id="PTHR43547">
    <property type="entry name" value="TWO-COMPONENT HISTIDINE KINASE"/>
    <property type="match status" value="1"/>
</dbReference>
<evidence type="ECO:0000259" key="4">
    <source>
        <dbReference type="PROSITE" id="PS50109"/>
    </source>
</evidence>
<dbReference type="Pfam" id="PF00072">
    <property type="entry name" value="Response_reg"/>
    <property type="match status" value="1"/>
</dbReference>
<feature type="modified residue" description="4-aspartylphosphate" evidence="2">
    <location>
        <position position="61"/>
    </location>
</feature>
<feature type="domain" description="Histidine kinase" evidence="4">
    <location>
        <begin position="538"/>
        <end position="636"/>
    </location>
</feature>
<dbReference type="OrthoDB" id="71385at2157"/>
<dbReference type="SUPFAM" id="SSF52172">
    <property type="entry name" value="CheY-like"/>
    <property type="match status" value="1"/>
</dbReference>
<dbReference type="InterPro" id="IPR005467">
    <property type="entry name" value="His_kinase_dom"/>
</dbReference>
<dbReference type="PROSITE" id="PS50112">
    <property type="entry name" value="PAS"/>
    <property type="match status" value="1"/>
</dbReference>
<dbReference type="InterPro" id="IPR000014">
    <property type="entry name" value="PAS"/>
</dbReference>
<organism evidence="7 8">
    <name type="scientific">Methanoregula boonei (strain DSM 21154 / JCM 14090 / 6A8)</name>
    <dbReference type="NCBI Taxonomy" id="456442"/>
    <lineage>
        <taxon>Archaea</taxon>
        <taxon>Methanobacteriati</taxon>
        <taxon>Methanobacteriota</taxon>
        <taxon>Stenosarchaea group</taxon>
        <taxon>Methanomicrobia</taxon>
        <taxon>Methanomicrobiales</taxon>
        <taxon>Methanoregulaceae</taxon>
        <taxon>Methanoregula</taxon>
    </lineage>
</organism>
<feature type="domain" description="Response regulatory" evidence="5">
    <location>
        <begin position="11"/>
        <end position="126"/>
    </location>
</feature>
<dbReference type="eggNOG" id="arCOG02385">
    <property type="taxonomic scope" value="Archaea"/>
</dbReference>
<keyword evidence="3" id="KW-0175">Coiled coil</keyword>
<evidence type="ECO:0000256" key="1">
    <source>
        <dbReference type="ARBA" id="ARBA00022553"/>
    </source>
</evidence>
<dbReference type="PROSITE" id="PS50109">
    <property type="entry name" value="HIS_KIN"/>
    <property type="match status" value="1"/>
</dbReference>
<evidence type="ECO:0000313" key="8">
    <source>
        <dbReference type="Proteomes" id="UP000002408"/>
    </source>
</evidence>
<evidence type="ECO:0000256" key="2">
    <source>
        <dbReference type="PROSITE-ProRule" id="PRU00169"/>
    </source>
</evidence>